<protein>
    <submittedName>
        <fullName evidence="1">Uncharacterized protein</fullName>
    </submittedName>
</protein>
<reference evidence="1 2" key="1">
    <citation type="submission" date="2015-01" db="EMBL/GenBank/DDBJ databases">
        <title>Evolution of Trichinella species and genotypes.</title>
        <authorList>
            <person name="Korhonen P.K."/>
            <person name="Edoardo P."/>
            <person name="Giuseppe L.R."/>
            <person name="Gasser R.B."/>
        </authorList>
    </citation>
    <scope>NUCLEOTIDE SEQUENCE [LARGE SCALE GENOMIC DNA]</scope>
    <source>
        <strain evidence="1">ISS120</strain>
    </source>
</reference>
<proteinExistence type="predicted"/>
<accession>A0A0V1D0N1</accession>
<evidence type="ECO:0000313" key="2">
    <source>
        <dbReference type="Proteomes" id="UP000054653"/>
    </source>
</evidence>
<dbReference type="OrthoDB" id="5918220at2759"/>
<dbReference type="Proteomes" id="UP000054653">
    <property type="component" value="Unassembled WGS sequence"/>
</dbReference>
<evidence type="ECO:0000313" key="1">
    <source>
        <dbReference type="EMBL" id="KRY55019.1"/>
    </source>
</evidence>
<comment type="caution">
    <text evidence="1">The sequence shown here is derived from an EMBL/GenBank/DDBJ whole genome shotgun (WGS) entry which is preliminary data.</text>
</comment>
<organism evidence="1 2">
    <name type="scientific">Trichinella britovi</name>
    <name type="common">Parasitic roundworm</name>
    <dbReference type="NCBI Taxonomy" id="45882"/>
    <lineage>
        <taxon>Eukaryota</taxon>
        <taxon>Metazoa</taxon>
        <taxon>Ecdysozoa</taxon>
        <taxon>Nematoda</taxon>
        <taxon>Enoplea</taxon>
        <taxon>Dorylaimia</taxon>
        <taxon>Trichinellida</taxon>
        <taxon>Trichinellidae</taxon>
        <taxon>Trichinella</taxon>
    </lineage>
</organism>
<name>A0A0V1D0N1_TRIBR</name>
<dbReference type="AlphaFoldDB" id="A0A0V1D0N1"/>
<dbReference type="EMBL" id="JYDI01000061">
    <property type="protein sequence ID" value="KRY55019.1"/>
    <property type="molecule type" value="Genomic_DNA"/>
</dbReference>
<gene>
    <name evidence="1" type="ORF">T03_11086</name>
</gene>
<keyword evidence="2" id="KW-1185">Reference proteome</keyword>
<sequence length="387" mass="43527">MNELFCSGSLKALQTLFVIYTCHFELSECFAKQIERYKDRLERIWSKGDTYVKSKRYMTNPILSECSLYIIAVPASRRSLTVKSNLNLEGRTVKYSHHIRPAKRAYSRKFSCISESANGIAISSEEVAILQSKKSTESQQLSDGHRQAVKKMVLNNVINVSKNSLLDTSQCDSAILIIALSIKMCSASSSSMNSSLEVSRGESLGESTIDVVEALKKGFDKMMVLSPSKEEHFDFKRDCTDLKENCTYIFMENFEQEDADFFLSLKEEDASAIRCSTPVNGDNNVSVELMDCDVSTIACVDGNFTGNVFKFDPYGPDGHTCHCSHCSKRNAKSDDEFVNGESFDVLSRTFDREATMNNKNVRNVGVYSKNELPLHIKSQLQIFKIIF</sequence>